<keyword evidence="3" id="KW-1185">Reference proteome</keyword>
<evidence type="ECO:0000256" key="1">
    <source>
        <dbReference type="PROSITE-ProRule" id="PRU00259"/>
    </source>
</evidence>
<dbReference type="PROSITE" id="PS50176">
    <property type="entry name" value="ARM_REPEAT"/>
    <property type="match status" value="1"/>
</dbReference>
<sequence length="383" mass="40966">MDRQTRIRENMRHIQAFEAKPNPKPLAETAVTRGFEKVAFPKLVQELSGDNPVVRQKALLAARELLTSPVNLVQCVAAGTTPAVVALLKDPDEVTRSYAAGTLGLLVAKEVGAKDLVQHGGLEALAAALEDDCEDVRDNAYSALIEAARFDSTRRALEELEVVLPRVMELVLLEVEAAPCRAQQGLVLLYACTQVRRNAGVLTQLIDTSQAIPRLAVLLDPELPQPVRHAAAELLGALASREDAKIQAVQVGCVPLLLRVSNPYSSVAFATAAVAALSAITIRREGKYAVVEAEGGLPALVSVLDPSNEQLCINAMTTLCNVAEAPEARHILEECGAAPKLQRIFAGAASEALKRSAAQAIRQCRFKHLPYEVLPGAPPLVAE</sequence>
<evidence type="ECO:0000313" key="3">
    <source>
        <dbReference type="Proteomes" id="UP001165090"/>
    </source>
</evidence>
<dbReference type="Proteomes" id="UP001165090">
    <property type="component" value="Unassembled WGS sequence"/>
</dbReference>
<dbReference type="Gene3D" id="1.25.10.10">
    <property type="entry name" value="Leucine-rich Repeat Variant"/>
    <property type="match status" value="2"/>
</dbReference>
<comment type="caution">
    <text evidence="2">The sequence shown here is derived from an EMBL/GenBank/DDBJ whole genome shotgun (WGS) entry which is preliminary data.</text>
</comment>
<dbReference type="InterPro" id="IPR042856">
    <property type="entry name" value="RSP14"/>
</dbReference>
<dbReference type="InterPro" id="IPR011989">
    <property type="entry name" value="ARM-like"/>
</dbReference>
<dbReference type="SUPFAM" id="SSF48371">
    <property type="entry name" value="ARM repeat"/>
    <property type="match status" value="1"/>
</dbReference>
<proteinExistence type="predicted"/>
<dbReference type="SMART" id="SM00185">
    <property type="entry name" value="ARM"/>
    <property type="match status" value="6"/>
</dbReference>
<gene>
    <name evidence="2" type="ORF">VaNZ11_001074</name>
</gene>
<dbReference type="PANTHER" id="PTHR15599">
    <property type="entry name" value="RTDR1"/>
    <property type="match status" value="1"/>
</dbReference>
<organism evidence="2 3">
    <name type="scientific">Volvox africanus</name>
    <dbReference type="NCBI Taxonomy" id="51714"/>
    <lineage>
        <taxon>Eukaryota</taxon>
        <taxon>Viridiplantae</taxon>
        <taxon>Chlorophyta</taxon>
        <taxon>core chlorophytes</taxon>
        <taxon>Chlorophyceae</taxon>
        <taxon>CS clade</taxon>
        <taxon>Chlamydomonadales</taxon>
        <taxon>Volvocaceae</taxon>
        <taxon>Volvox</taxon>
    </lineage>
</organism>
<protein>
    <recommendedName>
        <fullName evidence="4">Radial spoke protein 8</fullName>
    </recommendedName>
</protein>
<reference evidence="2 3" key="1">
    <citation type="journal article" date="2023" name="IScience">
        <title>Expanded male sex-determining region conserved during the evolution of homothallism in the green alga Volvox.</title>
        <authorList>
            <person name="Yamamoto K."/>
            <person name="Matsuzaki R."/>
            <person name="Mahakham W."/>
            <person name="Heman W."/>
            <person name="Sekimoto H."/>
            <person name="Kawachi M."/>
            <person name="Minakuchi Y."/>
            <person name="Toyoda A."/>
            <person name="Nozaki H."/>
        </authorList>
    </citation>
    <scope>NUCLEOTIDE SEQUENCE [LARGE SCALE GENOMIC DNA]</scope>
    <source>
        <strain evidence="2 3">NIES-4468</strain>
    </source>
</reference>
<accession>A0ABQ5RNV3</accession>
<name>A0ABQ5RNV3_9CHLO</name>
<dbReference type="InterPro" id="IPR000225">
    <property type="entry name" value="Armadillo"/>
</dbReference>
<feature type="repeat" description="ARM" evidence="1">
    <location>
        <begin position="295"/>
        <end position="337"/>
    </location>
</feature>
<dbReference type="EMBL" id="BSDZ01000004">
    <property type="protein sequence ID" value="GLI59230.1"/>
    <property type="molecule type" value="Genomic_DNA"/>
</dbReference>
<dbReference type="PANTHER" id="PTHR15599:SF1">
    <property type="entry name" value="RADIAL SPOKE HEAD 14 HOMOLOG"/>
    <property type="match status" value="1"/>
</dbReference>
<evidence type="ECO:0000313" key="2">
    <source>
        <dbReference type="EMBL" id="GLI59230.1"/>
    </source>
</evidence>
<dbReference type="InterPro" id="IPR016024">
    <property type="entry name" value="ARM-type_fold"/>
</dbReference>
<evidence type="ECO:0008006" key="4">
    <source>
        <dbReference type="Google" id="ProtNLM"/>
    </source>
</evidence>